<dbReference type="GO" id="GO:0070273">
    <property type="term" value="F:phosphatidylinositol-4-phosphate binding"/>
    <property type="evidence" value="ECO:0007669"/>
    <property type="project" value="InterPro"/>
</dbReference>
<dbReference type="Gene3D" id="1.10.3630.10">
    <property type="entry name" value="yeast vps74-n-term truncation variant domain like"/>
    <property type="match status" value="1"/>
</dbReference>
<dbReference type="GO" id="GO:0012505">
    <property type="term" value="C:endomembrane system"/>
    <property type="evidence" value="ECO:0007669"/>
    <property type="project" value="UniProtKB-ARBA"/>
</dbReference>
<evidence type="ECO:0000256" key="4">
    <source>
        <dbReference type="ARBA" id="ARBA00023136"/>
    </source>
</evidence>
<dbReference type="AlphaFoldDB" id="A0A8J2TW67"/>
<evidence type="ECO:0000313" key="6">
    <source>
        <dbReference type="Proteomes" id="UP000616114"/>
    </source>
</evidence>
<dbReference type="GO" id="GO:0005737">
    <property type="term" value="C:cytoplasm"/>
    <property type="evidence" value="ECO:0007669"/>
    <property type="project" value="UniProtKB-ARBA"/>
</dbReference>
<accession>A0A8J2TW67</accession>
<keyword evidence="2" id="KW-0333">Golgi apparatus</keyword>
<dbReference type="RefSeq" id="WP_188549557.1">
    <property type="nucleotide sequence ID" value="NZ_BMFY01000003.1"/>
</dbReference>
<reference evidence="5" key="2">
    <citation type="submission" date="2020-09" db="EMBL/GenBank/DDBJ databases">
        <authorList>
            <person name="Sun Q."/>
            <person name="Zhou Y."/>
        </authorList>
    </citation>
    <scope>NUCLEOTIDE SEQUENCE</scope>
    <source>
        <strain evidence="5">CGMCC 1.12785</strain>
    </source>
</reference>
<dbReference type="InterPro" id="IPR008628">
    <property type="entry name" value="GPP34-like"/>
</dbReference>
<dbReference type="EMBL" id="BMFY01000003">
    <property type="protein sequence ID" value="GGA06993.1"/>
    <property type="molecule type" value="Genomic_DNA"/>
</dbReference>
<protein>
    <recommendedName>
        <fullName evidence="7">Golgi phosphoprotein 3 GPP34</fullName>
    </recommendedName>
</protein>
<evidence type="ECO:0000256" key="2">
    <source>
        <dbReference type="ARBA" id="ARBA00023034"/>
    </source>
</evidence>
<dbReference type="InterPro" id="IPR038261">
    <property type="entry name" value="GPP34-like_sf"/>
</dbReference>
<dbReference type="Pfam" id="PF05719">
    <property type="entry name" value="GPP34"/>
    <property type="match status" value="1"/>
</dbReference>
<evidence type="ECO:0000256" key="3">
    <source>
        <dbReference type="ARBA" id="ARBA00023121"/>
    </source>
</evidence>
<comment type="subcellular location">
    <subcellularLocation>
        <location evidence="1">Golgi apparatus membrane</location>
        <topology evidence="1">Peripheral membrane protein</topology>
        <orientation evidence="1">Cytoplasmic side</orientation>
    </subcellularLocation>
</comment>
<gene>
    <name evidence="5" type="ORF">GCM10011333_07060</name>
</gene>
<evidence type="ECO:0008006" key="7">
    <source>
        <dbReference type="Google" id="ProtNLM"/>
    </source>
</evidence>
<sequence>MLISEDLFLLLTTDEGGKEPWTSYRDYGLAAGLLVDLTLAGFVVIDAGRWSTKVALAPEADPASPAQASLPADAPPLTFGVQALSGRKPTAVNSLVTASWFNPREAIVESLVARNIIHVQEKRMLGLVPEKHPTADPRPEAETRSRLAGALAGRAEAPHGAFAWAGTPGDHGGADAGVAVSDAVLLSILKGMGAARHVLKTEAEAAGLRGRKLDKRIDEIAGRLSAEAQSGGKAVSAAIASVNTAVTAAVMATTTTTTTTST</sequence>
<comment type="caution">
    <text evidence="5">The sequence shown here is derived from an EMBL/GenBank/DDBJ whole genome shotgun (WGS) entry which is preliminary data.</text>
</comment>
<evidence type="ECO:0000313" key="5">
    <source>
        <dbReference type="EMBL" id="GGA06993.1"/>
    </source>
</evidence>
<dbReference type="Proteomes" id="UP000616114">
    <property type="component" value="Unassembled WGS sequence"/>
</dbReference>
<keyword evidence="3" id="KW-0446">Lipid-binding</keyword>
<proteinExistence type="predicted"/>
<keyword evidence="4" id="KW-0472">Membrane</keyword>
<organism evidence="5 6">
    <name type="scientific">Sediminivirga luteola</name>
    <dbReference type="NCBI Taxonomy" id="1774748"/>
    <lineage>
        <taxon>Bacteria</taxon>
        <taxon>Bacillati</taxon>
        <taxon>Actinomycetota</taxon>
        <taxon>Actinomycetes</taxon>
        <taxon>Micrococcales</taxon>
        <taxon>Brevibacteriaceae</taxon>
        <taxon>Sediminivirga</taxon>
    </lineage>
</organism>
<keyword evidence="6" id="KW-1185">Reference proteome</keyword>
<reference evidence="5" key="1">
    <citation type="journal article" date="2014" name="Int. J. Syst. Evol. Microbiol.">
        <title>Complete genome sequence of Corynebacterium casei LMG S-19264T (=DSM 44701T), isolated from a smear-ripened cheese.</title>
        <authorList>
            <consortium name="US DOE Joint Genome Institute (JGI-PGF)"/>
            <person name="Walter F."/>
            <person name="Albersmeier A."/>
            <person name="Kalinowski J."/>
            <person name="Ruckert C."/>
        </authorList>
    </citation>
    <scope>NUCLEOTIDE SEQUENCE</scope>
    <source>
        <strain evidence="5">CGMCC 1.12785</strain>
    </source>
</reference>
<evidence type="ECO:0000256" key="1">
    <source>
        <dbReference type="ARBA" id="ARBA00004255"/>
    </source>
</evidence>
<name>A0A8J2TW67_9MICO</name>